<dbReference type="InterPro" id="IPR008906">
    <property type="entry name" value="HATC_C_dom"/>
</dbReference>
<name>A0A8T2MF63_ASTMX</name>
<evidence type="ECO:0000256" key="10">
    <source>
        <dbReference type="SAM" id="MobiDB-lite"/>
    </source>
</evidence>
<comment type="caution">
    <text evidence="12">The sequence shown here is derived from an EMBL/GenBank/DDBJ whole genome shotgun (WGS) entry which is preliminary data.</text>
</comment>
<dbReference type="PANTHER" id="PTHR46481">
    <property type="entry name" value="ZINC FINGER BED DOMAIN-CONTAINING PROTEIN 4"/>
    <property type="match status" value="1"/>
</dbReference>
<gene>
    <name evidence="12" type="primary">ZBED1</name>
    <name evidence="12" type="ORF">AMEX_G845</name>
</gene>
<accession>A0A8T2MF63</accession>
<dbReference type="InterPro" id="IPR003656">
    <property type="entry name" value="Znf_BED"/>
</dbReference>
<keyword evidence="3 9" id="KW-0863">Zinc-finger</keyword>
<dbReference type="SUPFAM" id="SSF53098">
    <property type="entry name" value="Ribonuclease H-like"/>
    <property type="match status" value="1"/>
</dbReference>
<keyword evidence="6" id="KW-0238">DNA-binding</keyword>
<dbReference type="InterPro" id="IPR052035">
    <property type="entry name" value="ZnF_BED_domain_contain"/>
</dbReference>
<proteinExistence type="predicted"/>
<dbReference type="Pfam" id="PF05699">
    <property type="entry name" value="Dimer_Tnp_hAT"/>
    <property type="match status" value="1"/>
</dbReference>
<evidence type="ECO:0000313" key="13">
    <source>
        <dbReference type="Proteomes" id="UP000752171"/>
    </source>
</evidence>
<dbReference type="GO" id="GO:0008270">
    <property type="term" value="F:zinc ion binding"/>
    <property type="evidence" value="ECO:0007669"/>
    <property type="project" value="UniProtKB-KW"/>
</dbReference>
<dbReference type="GO" id="GO:0046983">
    <property type="term" value="F:protein dimerization activity"/>
    <property type="evidence" value="ECO:0007669"/>
    <property type="project" value="InterPro"/>
</dbReference>
<dbReference type="PANTHER" id="PTHR46481:SF9">
    <property type="entry name" value="ZINC FINGER BED DOMAIN-CONTAINING PROTEIN 1-LIKE"/>
    <property type="match status" value="1"/>
</dbReference>
<comment type="subcellular location">
    <subcellularLocation>
        <location evidence="1">Nucleus</location>
    </subcellularLocation>
</comment>
<keyword evidence="5" id="KW-0805">Transcription regulation</keyword>
<organism evidence="12 13">
    <name type="scientific">Astyanax mexicanus</name>
    <name type="common">Blind cave fish</name>
    <name type="synonym">Astyanax fasciatus mexicanus</name>
    <dbReference type="NCBI Taxonomy" id="7994"/>
    <lineage>
        <taxon>Eukaryota</taxon>
        <taxon>Metazoa</taxon>
        <taxon>Chordata</taxon>
        <taxon>Craniata</taxon>
        <taxon>Vertebrata</taxon>
        <taxon>Euteleostomi</taxon>
        <taxon>Actinopterygii</taxon>
        <taxon>Neopterygii</taxon>
        <taxon>Teleostei</taxon>
        <taxon>Ostariophysi</taxon>
        <taxon>Characiformes</taxon>
        <taxon>Characoidei</taxon>
        <taxon>Acestrorhamphidae</taxon>
        <taxon>Acestrorhamphinae</taxon>
        <taxon>Astyanax</taxon>
    </lineage>
</organism>
<protein>
    <submittedName>
        <fullName evidence="12">Zinc finger BED domain-containing protein 1-like</fullName>
    </submittedName>
</protein>
<evidence type="ECO:0000256" key="5">
    <source>
        <dbReference type="ARBA" id="ARBA00023015"/>
    </source>
</evidence>
<evidence type="ECO:0000313" key="12">
    <source>
        <dbReference type="EMBL" id="KAG9282220.1"/>
    </source>
</evidence>
<dbReference type="AlphaFoldDB" id="A0A8T2MF63"/>
<keyword evidence="4" id="KW-0862">Zinc</keyword>
<evidence type="ECO:0000256" key="3">
    <source>
        <dbReference type="ARBA" id="ARBA00022771"/>
    </source>
</evidence>
<dbReference type="GO" id="GO:0003677">
    <property type="term" value="F:DNA binding"/>
    <property type="evidence" value="ECO:0007669"/>
    <property type="project" value="UniProtKB-KW"/>
</dbReference>
<evidence type="ECO:0000256" key="9">
    <source>
        <dbReference type="PROSITE-ProRule" id="PRU00027"/>
    </source>
</evidence>
<feature type="domain" description="BED-type" evidence="11">
    <location>
        <begin position="9"/>
        <end position="68"/>
    </location>
</feature>
<dbReference type="Pfam" id="PF02892">
    <property type="entry name" value="zf-BED"/>
    <property type="match status" value="1"/>
</dbReference>
<dbReference type="SMART" id="SM00614">
    <property type="entry name" value="ZnF_BED"/>
    <property type="match status" value="1"/>
</dbReference>
<dbReference type="EMBL" id="JAICCE010000001">
    <property type="protein sequence ID" value="KAG9282220.1"/>
    <property type="molecule type" value="Genomic_DNA"/>
</dbReference>
<evidence type="ECO:0000256" key="8">
    <source>
        <dbReference type="ARBA" id="ARBA00023242"/>
    </source>
</evidence>
<evidence type="ECO:0000256" key="7">
    <source>
        <dbReference type="ARBA" id="ARBA00023163"/>
    </source>
</evidence>
<feature type="region of interest" description="Disordered" evidence="10">
    <location>
        <begin position="478"/>
        <end position="517"/>
    </location>
</feature>
<reference evidence="12 13" key="1">
    <citation type="submission" date="2021-07" db="EMBL/GenBank/DDBJ databases">
        <authorList>
            <person name="Imarazene B."/>
            <person name="Zahm M."/>
            <person name="Klopp C."/>
            <person name="Cabau C."/>
            <person name="Beille S."/>
            <person name="Jouanno E."/>
            <person name="Castinel A."/>
            <person name="Lluch J."/>
            <person name="Gil L."/>
            <person name="Kuchtly C."/>
            <person name="Lopez Roques C."/>
            <person name="Donnadieu C."/>
            <person name="Parrinello H."/>
            <person name="Journot L."/>
            <person name="Du K."/>
            <person name="Schartl M."/>
            <person name="Retaux S."/>
            <person name="Guiguen Y."/>
        </authorList>
    </citation>
    <scope>NUCLEOTIDE SEQUENCE [LARGE SCALE GENOMIC DNA]</scope>
    <source>
        <strain evidence="12">Pach_M1</strain>
        <tissue evidence="12">Testis</tissue>
    </source>
</reference>
<dbReference type="GO" id="GO:0005634">
    <property type="term" value="C:nucleus"/>
    <property type="evidence" value="ECO:0007669"/>
    <property type="project" value="UniProtKB-SubCell"/>
</dbReference>
<dbReference type="InterPro" id="IPR012337">
    <property type="entry name" value="RNaseH-like_sf"/>
</dbReference>
<evidence type="ECO:0000256" key="1">
    <source>
        <dbReference type="ARBA" id="ARBA00004123"/>
    </source>
</evidence>
<sequence>MEDLVQKKGVTSPIWQYFGFQADEHGEPLDINAVKCRLCRKSIMTKDGNTSNLRAHLRIHHPNECAKLGLTKGESSSSSQPSIIGAFAKCGKYKRDSAKWRECTTSVTRYLVKGLLPFNTVEKSSFTEMLQTLNPQYELPGRKYFSKTAVPDMYNCVRAEVEGLIKKADFYSLTTDMWSSTNMTPYMSLTAHFISPQWELQSKCLETVFFPESHTATNIAEGLRSVIQDWNLNEEKISCITTDNAANIKSAVRNELGWQWLNCFGHNLHLAVTNSVKKQRPCTDRALGVCQSVIGTFSHSWQKKRALLKAQQELQLPEHSLITDCATRWGSKQKMIERIIEQAPAIGCVLAADRRAQSLTWQDLDVLEAMNKALKPIADFTDILSGEDYVTVSSLLPTLLLLKSDTLSESEGDVKLTKDIKCGILTELESKYDCDSTKRLMCIATFLDPRFRGERIAEDDLRQTKTEIHTEMVKMVQEQGQTGESMRQEDKPPAKKKTLGSYLSKARPPRGSFTEEERATAELTIYEQEPTVDGDDDPLAWWRTNSKRLPIMARLARKYLCVCATSTPSERVFSTAGNVVSPSRSHLKPDKVNMLVFLAKNA</sequence>
<dbReference type="InterPro" id="IPR036236">
    <property type="entry name" value="Znf_C2H2_sf"/>
</dbReference>
<evidence type="ECO:0000256" key="2">
    <source>
        <dbReference type="ARBA" id="ARBA00022723"/>
    </source>
</evidence>
<keyword evidence="2" id="KW-0479">Metal-binding</keyword>
<evidence type="ECO:0000256" key="6">
    <source>
        <dbReference type="ARBA" id="ARBA00023125"/>
    </source>
</evidence>
<evidence type="ECO:0000259" key="11">
    <source>
        <dbReference type="PROSITE" id="PS50808"/>
    </source>
</evidence>
<dbReference type="Proteomes" id="UP000752171">
    <property type="component" value="Unassembled WGS sequence"/>
</dbReference>
<keyword evidence="8" id="KW-0539">Nucleus</keyword>
<dbReference type="PROSITE" id="PS50808">
    <property type="entry name" value="ZF_BED"/>
    <property type="match status" value="1"/>
</dbReference>
<dbReference type="SUPFAM" id="SSF57667">
    <property type="entry name" value="beta-beta-alpha zinc fingers"/>
    <property type="match status" value="1"/>
</dbReference>
<evidence type="ECO:0000256" key="4">
    <source>
        <dbReference type="ARBA" id="ARBA00022833"/>
    </source>
</evidence>
<dbReference type="SUPFAM" id="SSF140996">
    <property type="entry name" value="Hermes dimerisation domain"/>
    <property type="match status" value="1"/>
</dbReference>
<keyword evidence="7" id="KW-0804">Transcription</keyword>